<feature type="domain" description="RRM" evidence="12">
    <location>
        <begin position="741"/>
        <end position="818"/>
    </location>
</feature>
<dbReference type="Gene3D" id="1.10.510.10">
    <property type="entry name" value="Transferase(Phosphotransferase) domain 1"/>
    <property type="match status" value="1"/>
</dbReference>
<dbReference type="InterPro" id="IPR001611">
    <property type="entry name" value="Leu-rich_rpt"/>
</dbReference>
<evidence type="ECO:0000256" key="8">
    <source>
        <dbReference type="PROSITE-ProRule" id="PRU00176"/>
    </source>
</evidence>
<evidence type="ECO:0000313" key="14">
    <source>
        <dbReference type="Proteomes" id="UP001358586"/>
    </source>
</evidence>
<keyword evidence="6 10" id="KW-1133">Transmembrane helix</keyword>
<feature type="compositionally biased region" description="Polar residues" evidence="9">
    <location>
        <begin position="1102"/>
        <end position="1111"/>
    </location>
</feature>
<reference evidence="13 14" key="1">
    <citation type="submission" date="2023-03" db="EMBL/GenBank/DDBJ databases">
        <title>WGS of Gossypium arboreum.</title>
        <authorList>
            <person name="Yu D."/>
        </authorList>
    </citation>
    <scope>NUCLEOTIDE SEQUENCE [LARGE SCALE GENOMIC DNA]</scope>
    <source>
        <tissue evidence="13">Leaf</tissue>
    </source>
</reference>
<dbReference type="InterPro" id="IPR035979">
    <property type="entry name" value="RBD_domain_sf"/>
</dbReference>
<evidence type="ECO:0000256" key="4">
    <source>
        <dbReference type="ARBA" id="ARBA00022737"/>
    </source>
</evidence>
<gene>
    <name evidence="13" type="ORF">PVK06_000967</name>
</gene>
<dbReference type="CDD" id="cd12330">
    <property type="entry name" value="RRM2_Hrp1p"/>
    <property type="match status" value="1"/>
</dbReference>
<evidence type="ECO:0000313" key="13">
    <source>
        <dbReference type="EMBL" id="KAK5844826.1"/>
    </source>
</evidence>
<evidence type="ECO:0000256" key="7">
    <source>
        <dbReference type="ARBA" id="ARBA00023136"/>
    </source>
</evidence>
<dbReference type="InterPro" id="IPR012677">
    <property type="entry name" value="Nucleotide-bd_a/b_plait_sf"/>
</dbReference>
<dbReference type="Proteomes" id="UP001358586">
    <property type="component" value="Chromosome 1"/>
</dbReference>
<dbReference type="Gene3D" id="3.80.10.10">
    <property type="entry name" value="Ribonuclease Inhibitor"/>
    <property type="match status" value="1"/>
</dbReference>
<evidence type="ECO:0000256" key="3">
    <source>
        <dbReference type="ARBA" id="ARBA00022692"/>
    </source>
</evidence>
<sequence length="1111" mass="122185">MSGESSRKMQRREGFNMFVKGLICIAVVPLLTTVCMGGELSESQSLLSFIRSVDPQMKLGAYLWNEFSKSPCLVKSEVVKCNLQGTSIIEIRLESLNLSGVINADALCKLQSLEVLSLARNQIHGTIPRSVSYCKRLRYLNLSSNSLSGRVSWSTLTKLKYLKSLDISNNHFTNREFELVYKYSQLNATVQNENVAGTPTESNNNKSNTLLWTFVPLFLGLGFFFMFLYCMGKVLGKRSKANEIPRAIKESPLKHVPVNAIQELKPEGRHQELVFFVEDHERFKLDDLLDASANLRSQSLYTSLYKVILKNNATYAVKRLKKLQVSFKEFEQTMRRIGNLKHRNILPLVGYRCTNTEKLLFYKYQSNGSLLSLLRGYIEGKKEFPWRLRLTIATGIARGLAFIYQSSNDQDSIPHGNLKLSNILLGENMEPLISEYGISRLLDPKKNCLVPSNGYMAPEKSLSEQGDVFSFGIILLELLTGKTVEKTGVDLPKWVGSMVREEWTGEVFGKDVTKDAMQWAFPLLNIALKCVSHSPKDRLTTAEVLQKIDEALFAHEDRTVSSMSSWESGPRDCYLNFPPIFSSGSFPRWNFGLFSDWCMKFSDDPRLDLTITNSVSDQILSVIHIKRSFLAADDKMESDLGKLFIGGISWDTDEERLKEYFRKYGEVVEAMIMRDRFTGRARGFGFIVFADPAVAERVIMDKHMIDGRTVEAKKAVPRDDQNILNRNMSSITASPGPGRTKKIFVGGLASSVTETDFKNYFDQFGTITDVVVMYDHNTQRPRGFGFITYDSEDAVDRVLHKTFHELKGKLVEVKRAVPKELSPGPARSPVIGYNYGLSRTANFLNSYAQGYNLSPLADLGVRMDGRFNPLASGRTGFPPFNNPGYGIGMDMEPGMGPNFGGSSNFGNNLGYGRLISPYYGGISNRYNTPIGYGVGSGRNDSNLSSGTRDIWGNGSLSNATNATSPGGFLGTGRGSFGPLGNSGVNWSPSPPIQSGGNAPGYTGGSAGFGSADDNYGLGGGGYGRNGGTVTAPTSSFAGPTGNFKGSYGDLYHSGSVYGDSTWQSTTADLDGSSSFSYGLGNVSVDGTAGSSEDYVGSYGVASRQSSRGIAA</sequence>
<accession>A0ABR0QZT8</accession>
<comment type="caution">
    <text evidence="13">The sequence shown here is derived from an EMBL/GenBank/DDBJ whole genome shotgun (WGS) entry which is preliminary data.</text>
</comment>
<keyword evidence="7 10" id="KW-0472">Membrane</keyword>
<name>A0ABR0QZT8_GOSAR</name>
<organism evidence="13 14">
    <name type="scientific">Gossypium arboreum</name>
    <name type="common">Tree cotton</name>
    <name type="synonym">Gossypium nanking</name>
    <dbReference type="NCBI Taxonomy" id="29729"/>
    <lineage>
        <taxon>Eukaryota</taxon>
        <taxon>Viridiplantae</taxon>
        <taxon>Streptophyta</taxon>
        <taxon>Embryophyta</taxon>
        <taxon>Tracheophyta</taxon>
        <taxon>Spermatophyta</taxon>
        <taxon>Magnoliopsida</taxon>
        <taxon>eudicotyledons</taxon>
        <taxon>Gunneridae</taxon>
        <taxon>Pentapetalae</taxon>
        <taxon>rosids</taxon>
        <taxon>malvids</taxon>
        <taxon>Malvales</taxon>
        <taxon>Malvaceae</taxon>
        <taxon>Malvoideae</taxon>
        <taxon>Gossypium</taxon>
    </lineage>
</organism>
<protein>
    <submittedName>
        <fullName evidence="13">Uncharacterized protein</fullName>
    </submittedName>
</protein>
<dbReference type="PANTHER" id="PTHR48032">
    <property type="entry name" value="RNA-BINDING PROTEIN MUSASHI HOMOLOG RBP6"/>
    <property type="match status" value="1"/>
</dbReference>
<dbReference type="InterPro" id="IPR000719">
    <property type="entry name" value="Prot_kinase_dom"/>
</dbReference>
<dbReference type="PROSITE" id="PS50102">
    <property type="entry name" value="RRM"/>
    <property type="match status" value="2"/>
</dbReference>
<dbReference type="SUPFAM" id="SSF52058">
    <property type="entry name" value="L domain-like"/>
    <property type="match status" value="1"/>
</dbReference>
<evidence type="ECO:0000256" key="2">
    <source>
        <dbReference type="ARBA" id="ARBA00022614"/>
    </source>
</evidence>
<keyword evidence="4" id="KW-0677">Repeat</keyword>
<evidence type="ECO:0000256" key="1">
    <source>
        <dbReference type="ARBA" id="ARBA00004370"/>
    </source>
</evidence>
<dbReference type="PROSITE" id="PS50011">
    <property type="entry name" value="PROTEIN_KINASE_DOM"/>
    <property type="match status" value="1"/>
</dbReference>
<dbReference type="SUPFAM" id="SSF54928">
    <property type="entry name" value="RNA-binding domain, RBD"/>
    <property type="match status" value="2"/>
</dbReference>
<keyword evidence="3 10" id="KW-0812">Transmembrane</keyword>
<evidence type="ECO:0000259" key="11">
    <source>
        <dbReference type="PROSITE" id="PS50011"/>
    </source>
</evidence>
<proteinExistence type="predicted"/>
<feature type="domain" description="RRM" evidence="12">
    <location>
        <begin position="641"/>
        <end position="717"/>
    </location>
</feature>
<dbReference type="InterPro" id="IPR032675">
    <property type="entry name" value="LRR_dom_sf"/>
</dbReference>
<dbReference type="Pfam" id="PF13855">
    <property type="entry name" value="LRR_8"/>
    <property type="match status" value="1"/>
</dbReference>
<feature type="domain" description="Protein kinase" evidence="11">
    <location>
        <begin position="290"/>
        <end position="553"/>
    </location>
</feature>
<dbReference type="Pfam" id="PF00076">
    <property type="entry name" value="RRM_1"/>
    <property type="match status" value="2"/>
</dbReference>
<feature type="transmembrane region" description="Helical" evidence="10">
    <location>
        <begin position="210"/>
        <end position="230"/>
    </location>
</feature>
<evidence type="ECO:0000256" key="6">
    <source>
        <dbReference type="ARBA" id="ARBA00022989"/>
    </source>
</evidence>
<dbReference type="InterPro" id="IPR011009">
    <property type="entry name" value="Kinase-like_dom_sf"/>
</dbReference>
<dbReference type="PANTHER" id="PTHR48032:SF6">
    <property type="entry name" value="RNA-BINDING (RRM_RBD_RNP MOTIFS) FAMILY PROTEIN"/>
    <property type="match status" value="1"/>
</dbReference>
<keyword evidence="2" id="KW-0433">Leucine-rich repeat</keyword>
<evidence type="ECO:0000256" key="10">
    <source>
        <dbReference type="SAM" id="Phobius"/>
    </source>
</evidence>
<dbReference type="SMART" id="SM00360">
    <property type="entry name" value="RRM"/>
    <property type="match status" value="2"/>
</dbReference>
<dbReference type="InterPro" id="IPR000504">
    <property type="entry name" value="RRM_dom"/>
</dbReference>
<evidence type="ECO:0000256" key="9">
    <source>
        <dbReference type="SAM" id="MobiDB-lite"/>
    </source>
</evidence>
<comment type="subcellular location">
    <subcellularLocation>
        <location evidence="1">Membrane</location>
    </subcellularLocation>
</comment>
<dbReference type="EMBL" id="JARKNE010000001">
    <property type="protein sequence ID" value="KAK5844826.1"/>
    <property type="molecule type" value="Genomic_DNA"/>
</dbReference>
<dbReference type="Gene3D" id="3.30.200.20">
    <property type="entry name" value="Phosphorylase Kinase, domain 1"/>
    <property type="match status" value="1"/>
</dbReference>
<dbReference type="CDD" id="cd12325">
    <property type="entry name" value="RRM1_hnRNPA_hnRNPD_like"/>
    <property type="match status" value="1"/>
</dbReference>
<evidence type="ECO:0000256" key="5">
    <source>
        <dbReference type="ARBA" id="ARBA00022884"/>
    </source>
</evidence>
<evidence type="ECO:0000259" key="12">
    <source>
        <dbReference type="PROSITE" id="PS50102"/>
    </source>
</evidence>
<feature type="region of interest" description="Disordered" evidence="9">
    <location>
        <begin position="1086"/>
        <end position="1111"/>
    </location>
</feature>
<dbReference type="Pfam" id="PF00069">
    <property type="entry name" value="Pkinase"/>
    <property type="match status" value="1"/>
</dbReference>
<keyword evidence="14" id="KW-1185">Reference proteome</keyword>
<dbReference type="Gene3D" id="3.30.70.330">
    <property type="match status" value="2"/>
</dbReference>
<keyword evidence="5 8" id="KW-0694">RNA-binding</keyword>
<dbReference type="SUPFAM" id="SSF56112">
    <property type="entry name" value="Protein kinase-like (PK-like)"/>
    <property type="match status" value="1"/>
</dbReference>